<organism evidence="3 4">
    <name type="scientific">Chondromyces apiculatus DSM 436</name>
    <dbReference type="NCBI Taxonomy" id="1192034"/>
    <lineage>
        <taxon>Bacteria</taxon>
        <taxon>Pseudomonadati</taxon>
        <taxon>Myxococcota</taxon>
        <taxon>Polyangia</taxon>
        <taxon>Polyangiales</taxon>
        <taxon>Polyangiaceae</taxon>
        <taxon>Chondromyces</taxon>
    </lineage>
</organism>
<name>A0A017T078_9BACT</name>
<keyword evidence="2" id="KW-0732">Signal</keyword>
<keyword evidence="4" id="KW-1185">Reference proteome</keyword>
<evidence type="ECO:0008006" key="5">
    <source>
        <dbReference type="Google" id="ProtNLM"/>
    </source>
</evidence>
<sequence>MLNLCRRTRLSVCGTLLSALTLLGACGARTEILLGHEVSVSQGSAGGTGGDGGTGGSGGTGGAGGGPIDPEPLCALTRSLPVLSVGGGAFFHQRQPDLVITGDDPSRVTLAAEWRSTQASPSTASELRHTTFFPWVEWPEGGQIAPSYLAHLSGGGSFAADHAEGNPLSLAMIVSPGTALFSPEFTPGSGNMPSFFTLSYPADRILFNLAGDSTNLLGMQWQVENSNPPVYRQVYEVLSSPTFEGGCASAPGAADAIHIAGGWLVAHVLSATEDLSQPCMPGNQVRPPTMLQTQWHREDDPSDSFIAVPFDDPLHSGKPIQRIQVTPRPEGAWLLWSYGSTGMSPLSAIRLTERGDTTGGIASLFAPDTPGAFAAAALGTSLAVASVLGGTRITIMLLDRDVQLESLVEIDADFPVVGAPSLIGWPDGRGLVLAWSESPPDGSGDRIRLARFECASGG</sequence>
<evidence type="ECO:0000313" key="3">
    <source>
        <dbReference type="EMBL" id="EYF02265.1"/>
    </source>
</evidence>
<protein>
    <recommendedName>
        <fullName evidence="5">Lipoprotein</fullName>
    </recommendedName>
</protein>
<dbReference type="Proteomes" id="UP000019678">
    <property type="component" value="Unassembled WGS sequence"/>
</dbReference>
<evidence type="ECO:0000256" key="2">
    <source>
        <dbReference type="SAM" id="SignalP"/>
    </source>
</evidence>
<reference evidence="3 4" key="1">
    <citation type="submission" date="2013-05" db="EMBL/GenBank/DDBJ databases">
        <title>Genome assembly of Chondromyces apiculatus DSM 436.</title>
        <authorList>
            <person name="Sharma G."/>
            <person name="Khatri I."/>
            <person name="Kaur C."/>
            <person name="Mayilraj S."/>
            <person name="Subramanian S."/>
        </authorList>
    </citation>
    <scope>NUCLEOTIDE SEQUENCE [LARGE SCALE GENOMIC DNA]</scope>
    <source>
        <strain evidence="3 4">DSM 436</strain>
    </source>
</reference>
<feature type="region of interest" description="Disordered" evidence="1">
    <location>
        <begin position="43"/>
        <end position="69"/>
    </location>
</feature>
<dbReference type="RefSeq" id="WP_044247915.1">
    <property type="nucleotide sequence ID" value="NZ_ASRX01000063.1"/>
</dbReference>
<proteinExistence type="predicted"/>
<evidence type="ECO:0000313" key="4">
    <source>
        <dbReference type="Proteomes" id="UP000019678"/>
    </source>
</evidence>
<dbReference type="AlphaFoldDB" id="A0A017T078"/>
<feature type="signal peptide" evidence="2">
    <location>
        <begin position="1"/>
        <end position="27"/>
    </location>
</feature>
<accession>A0A017T078</accession>
<dbReference type="PROSITE" id="PS51257">
    <property type="entry name" value="PROKAR_LIPOPROTEIN"/>
    <property type="match status" value="1"/>
</dbReference>
<dbReference type="EMBL" id="ASRX01000063">
    <property type="protein sequence ID" value="EYF02265.1"/>
    <property type="molecule type" value="Genomic_DNA"/>
</dbReference>
<comment type="caution">
    <text evidence="3">The sequence shown here is derived from an EMBL/GenBank/DDBJ whole genome shotgun (WGS) entry which is preliminary data.</text>
</comment>
<dbReference type="STRING" id="1192034.CAP_7337"/>
<gene>
    <name evidence="3" type="ORF">CAP_7337</name>
</gene>
<evidence type="ECO:0000256" key="1">
    <source>
        <dbReference type="SAM" id="MobiDB-lite"/>
    </source>
</evidence>
<feature type="chain" id="PRO_5001496821" description="Lipoprotein" evidence="2">
    <location>
        <begin position="28"/>
        <end position="458"/>
    </location>
</feature>
<dbReference type="OrthoDB" id="5527962at2"/>
<feature type="compositionally biased region" description="Gly residues" evidence="1">
    <location>
        <begin position="44"/>
        <end position="67"/>
    </location>
</feature>